<comment type="caution">
    <text evidence="1">The sequence shown here is derived from an EMBL/GenBank/DDBJ whole genome shotgun (WGS) entry which is preliminary data.</text>
</comment>
<reference evidence="1" key="2">
    <citation type="submission" date="2023-01" db="EMBL/GenBank/DDBJ databases">
        <authorList>
            <person name="Petersen C."/>
        </authorList>
    </citation>
    <scope>NUCLEOTIDE SEQUENCE</scope>
    <source>
        <strain evidence="1">IBT 17514</strain>
    </source>
</reference>
<dbReference type="AlphaFoldDB" id="A0AAD6MQV3"/>
<organism evidence="1 2">
    <name type="scientific">Penicillium malachiteum</name>
    <dbReference type="NCBI Taxonomy" id="1324776"/>
    <lineage>
        <taxon>Eukaryota</taxon>
        <taxon>Fungi</taxon>
        <taxon>Dikarya</taxon>
        <taxon>Ascomycota</taxon>
        <taxon>Pezizomycotina</taxon>
        <taxon>Eurotiomycetes</taxon>
        <taxon>Eurotiomycetidae</taxon>
        <taxon>Eurotiales</taxon>
        <taxon>Aspergillaceae</taxon>
        <taxon>Penicillium</taxon>
    </lineage>
</organism>
<evidence type="ECO:0000313" key="1">
    <source>
        <dbReference type="EMBL" id="KAJ5703999.1"/>
    </source>
</evidence>
<evidence type="ECO:0008006" key="3">
    <source>
        <dbReference type="Google" id="ProtNLM"/>
    </source>
</evidence>
<reference evidence="1" key="1">
    <citation type="journal article" date="2023" name="IMA Fungus">
        <title>Comparative genomic study of the Penicillium genus elucidates a diverse pangenome and 15 lateral gene transfer events.</title>
        <authorList>
            <person name="Petersen C."/>
            <person name="Sorensen T."/>
            <person name="Nielsen M.R."/>
            <person name="Sondergaard T.E."/>
            <person name="Sorensen J.L."/>
            <person name="Fitzpatrick D.A."/>
            <person name="Frisvad J.C."/>
            <person name="Nielsen K.L."/>
        </authorList>
    </citation>
    <scope>NUCLEOTIDE SEQUENCE</scope>
    <source>
        <strain evidence="1">IBT 17514</strain>
    </source>
</reference>
<dbReference type="PANTHER" id="PTHR46082">
    <property type="entry name" value="ATP/GTP-BINDING PROTEIN-RELATED"/>
    <property type="match status" value="1"/>
</dbReference>
<gene>
    <name evidence="1" type="ORF">N7493_011137</name>
</gene>
<protein>
    <recommendedName>
        <fullName evidence="3">Nucleoside phosphorylase domain-containing protein</fullName>
    </recommendedName>
</protein>
<dbReference type="InterPro" id="IPR053137">
    <property type="entry name" value="NLR-like"/>
</dbReference>
<evidence type="ECO:0000313" key="2">
    <source>
        <dbReference type="Proteomes" id="UP001215712"/>
    </source>
</evidence>
<accession>A0AAD6MQV3</accession>
<dbReference type="PANTHER" id="PTHR46082:SF11">
    <property type="entry name" value="AAA+ ATPASE DOMAIN-CONTAINING PROTEIN-RELATED"/>
    <property type="match status" value="1"/>
</dbReference>
<dbReference type="Proteomes" id="UP001215712">
    <property type="component" value="Unassembled WGS sequence"/>
</dbReference>
<keyword evidence="2" id="KW-1185">Reference proteome</keyword>
<sequence length="102" mass="11178">MLSTFPNLRFILMIGIGGGVPSRDHDIRLGDIVVSKPTGRYGGMVQYDMGKSMSSGEFRPTGMLNKPPQILLTCIAKLEATELKIQSATSRHCARRVGKEEL</sequence>
<proteinExistence type="predicted"/>
<dbReference type="GO" id="GO:0003824">
    <property type="term" value="F:catalytic activity"/>
    <property type="evidence" value="ECO:0007669"/>
    <property type="project" value="InterPro"/>
</dbReference>
<dbReference type="GO" id="GO:0009116">
    <property type="term" value="P:nucleoside metabolic process"/>
    <property type="evidence" value="ECO:0007669"/>
    <property type="project" value="InterPro"/>
</dbReference>
<dbReference type="EMBL" id="JAQJAN010000020">
    <property type="protein sequence ID" value="KAJ5703999.1"/>
    <property type="molecule type" value="Genomic_DNA"/>
</dbReference>
<dbReference type="Gene3D" id="3.40.50.1580">
    <property type="entry name" value="Nucleoside phosphorylase domain"/>
    <property type="match status" value="1"/>
</dbReference>
<dbReference type="SUPFAM" id="SSF53167">
    <property type="entry name" value="Purine and uridine phosphorylases"/>
    <property type="match status" value="1"/>
</dbReference>
<dbReference type="InterPro" id="IPR035994">
    <property type="entry name" value="Nucleoside_phosphorylase_sf"/>
</dbReference>
<name>A0AAD6MQV3_9EURO</name>